<gene>
    <name evidence="2" type="ORF">XM47_02400</name>
</gene>
<keyword evidence="3" id="KW-1185">Reference proteome</keyword>
<evidence type="ECO:0008006" key="4">
    <source>
        <dbReference type="Google" id="ProtNLM"/>
    </source>
</evidence>
<accession>A0A0J8H0G8</accession>
<keyword evidence="1" id="KW-0732">Signal</keyword>
<organism evidence="2 3">
    <name type="scientific">Catenovulum maritimum</name>
    <dbReference type="NCBI Taxonomy" id="1513271"/>
    <lineage>
        <taxon>Bacteria</taxon>
        <taxon>Pseudomonadati</taxon>
        <taxon>Pseudomonadota</taxon>
        <taxon>Gammaproteobacteria</taxon>
        <taxon>Alteromonadales</taxon>
        <taxon>Alteromonadaceae</taxon>
        <taxon>Catenovulum</taxon>
    </lineage>
</organism>
<feature type="signal peptide" evidence="1">
    <location>
        <begin position="1"/>
        <end position="28"/>
    </location>
</feature>
<dbReference type="AlphaFoldDB" id="A0A0J8H0G8"/>
<dbReference type="RefSeq" id="WP_048689011.1">
    <property type="nucleotide sequence ID" value="NZ_KQ130482.1"/>
</dbReference>
<feature type="chain" id="PRO_5005299124" description="PEP-CTERM protein-sorting domain-containing protein" evidence="1">
    <location>
        <begin position="29"/>
        <end position="214"/>
    </location>
</feature>
<proteinExistence type="predicted"/>
<evidence type="ECO:0000256" key="1">
    <source>
        <dbReference type="SAM" id="SignalP"/>
    </source>
</evidence>
<protein>
    <recommendedName>
        <fullName evidence="4">PEP-CTERM protein-sorting domain-containing protein</fullName>
    </recommendedName>
</protein>
<evidence type="ECO:0000313" key="2">
    <source>
        <dbReference type="EMBL" id="KMT66964.1"/>
    </source>
</evidence>
<comment type="caution">
    <text evidence="2">The sequence shown here is derived from an EMBL/GenBank/DDBJ whole genome shotgun (WGS) entry which is preliminary data.</text>
</comment>
<name>A0A0J8H0G8_9ALTE</name>
<sequence>MRLPVTCKKVLQSVALVAGLSVSANVSAGLINADFSDGLNGWEAEYHYYNYNSDEEFYFEPIVDFSDFTANISTETNKATLNTSFDDDNDYFGVYLFQDFLVDANSFQLSLMHDISADYANIVLVDENADLLHDFINDGLTFDISGFAGSLVSLQFGIEDEDFVLEDTLSISNISISQLSTPVPEPTSFAIFSLALLGLRYQVNRRQQKTRLNH</sequence>
<dbReference type="OrthoDB" id="6382870at2"/>
<dbReference type="EMBL" id="LAZL01000002">
    <property type="protein sequence ID" value="KMT66964.1"/>
    <property type="molecule type" value="Genomic_DNA"/>
</dbReference>
<evidence type="ECO:0000313" key="3">
    <source>
        <dbReference type="Proteomes" id="UP000037600"/>
    </source>
</evidence>
<reference evidence="2 3" key="1">
    <citation type="submission" date="2015-04" db="EMBL/GenBank/DDBJ databases">
        <title>Draft Genome Sequence of the Novel Agar-Digesting Marine Bacterium Q1.</title>
        <authorList>
            <person name="Li Y."/>
            <person name="Li D."/>
            <person name="Chen G."/>
            <person name="Du Z."/>
        </authorList>
    </citation>
    <scope>NUCLEOTIDE SEQUENCE [LARGE SCALE GENOMIC DNA]</scope>
    <source>
        <strain evidence="2 3">Q1</strain>
    </source>
</reference>
<dbReference type="Proteomes" id="UP000037600">
    <property type="component" value="Unassembled WGS sequence"/>
</dbReference>